<evidence type="ECO:0000313" key="2">
    <source>
        <dbReference type="Proteomes" id="UP000726136"/>
    </source>
</evidence>
<dbReference type="Proteomes" id="UP000726136">
    <property type="component" value="Unassembled WGS sequence"/>
</dbReference>
<evidence type="ECO:0000313" key="1">
    <source>
        <dbReference type="EMBL" id="MBF4376747.1"/>
    </source>
</evidence>
<organism evidence="1 2">
    <name type="scientific">Vibrio anguillarum</name>
    <name type="common">Listonella anguillarum</name>
    <dbReference type="NCBI Taxonomy" id="55601"/>
    <lineage>
        <taxon>Bacteria</taxon>
        <taxon>Pseudomonadati</taxon>
        <taxon>Pseudomonadota</taxon>
        <taxon>Gammaproteobacteria</taxon>
        <taxon>Vibrionales</taxon>
        <taxon>Vibrionaceae</taxon>
        <taxon>Vibrio</taxon>
    </lineage>
</organism>
<dbReference type="EMBL" id="RDPI01001073">
    <property type="protein sequence ID" value="MBF4376747.1"/>
    <property type="molecule type" value="Genomic_DNA"/>
</dbReference>
<accession>A0ABR9ZFK0</accession>
<gene>
    <name evidence="1" type="ORF">EAY46_27595</name>
</gene>
<comment type="caution">
    <text evidence="1">The sequence shown here is derived from an EMBL/GenBank/DDBJ whole genome shotgun (WGS) entry which is preliminary data.</text>
</comment>
<feature type="non-terminal residue" evidence="1">
    <location>
        <position position="26"/>
    </location>
</feature>
<protein>
    <submittedName>
        <fullName evidence="1">DUF3265 domain-containing protein</fullName>
    </submittedName>
</protein>
<name>A0ABR9ZFK0_VIBAN</name>
<sequence>MGLREVSKFAPKLLWKCCLRFEFSEN</sequence>
<proteinExistence type="predicted"/>
<keyword evidence="2" id="KW-1185">Reference proteome</keyword>
<reference evidence="1 2" key="1">
    <citation type="journal article" date="2021" name="PeerJ">
        <title>Analysis of 44 Vibrio anguillarum genomes reveals high genetic diversity.</title>
        <authorList>
            <person name="Hansen M.J."/>
            <person name="Dalsgaard I."/>
        </authorList>
    </citation>
    <scope>NUCLEOTIDE SEQUENCE [LARGE SCALE GENOMIC DNA]</scope>
    <source>
        <strain evidence="1 2">040915-1/1B</strain>
    </source>
</reference>